<evidence type="ECO:0000313" key="3">
    <source>
        <dbReference type="EMBL" id="CAI6376608.1"/>
    </source>
</evidence>
<proteinExistence type="predicted"/>
<keyword evidence="4" id="KW-1185">Reference proteome</keyword>
<dbReference type="Proteomes" id="UP001160148">
    <property type="component" value="Unassembled WGS sequence"/>
</dbReference>
<dbReference type="InterPro" id="IPR051247">
    <property type="entry name" value="RLC_Component"/>
</dbReference>
<name>A0AAV0Y9M8_9HEMI</name>
<feature type="domain" description="DRBM" evidence="2">
    <location>
        <begin position="49"/>
        <end position="122"/>
    </location>
</feature>
<dbReference type="GO" id="GO:0035197">
    <property type="term" value="F:siRNA binding"/>
    <property type="evidence" value="ECO:0007669"/>
    <property type="project" value="TreeGrafter"/>
</dbReference>
<accession>A0AAV0Y9M8</accession>
<dbReference type="EMBL" id="CARXXK010001522">
    <property type="protein sequence ID" value="CAI6376608.1"/>
    <property type="molecule type" value="Genomic_DNA"/>
</dbReference>
<keyword evidence="1" id="KW-0694">RNA-binding</keyword>
<dbReference type="SMART" id="SM00358">
    <property type="entry name" value="DSRM"/>
    <property type="match status" value="2"/>
</dbReference>
<dbReference type="Gene3D" id="3.30.160.20">
    <property type="match status" value="2"/>
</dbReference>
<dbReference type="PANTHER" id="PTHR46205:SF5">
    <property type="entry name" value="BLANKS-RELATED"/>
    <property type="match status" value="1"/>
</dbReference>
<gene>
    <name evidence="3" type="ORF">MEUPH1_LOCUS29957</name>
</gene>
<reference evidence="3 4" key="1">
    <citation type="submission" date="2023-01" db="EMBL/GenBank/DDBJ databases">
        <authorList>
            <person name="Whitehead M."/>
        </authorList>
    </citation>
    <scope>NUCLEOTIDE SEQUENCE [LARGE SCALE GENOMIC DNA]</scope>
</reference>
<dbReference type="GO" id="GO:0070920">
    <property type="term" value="P:regulation of regulatory ncRNA processing"/>
    <property type="evidence" value="ECO:0007669"/>
    <property type="project" value="TreeGrafter"/>
</dbReference>
<dbReference type="GO" id="GO:0030422">
    <property type="term" value="P:siRNA processing"/>
    <property type="evidence" value="ECO:0007669"/>
    <property type="project" value="TreeGrafter"/>
</dbReference>
<organism evidence="3 4">
    <name type="scientific">Macrosiphum euphorbiae</name>
    <name type="common">potato aphid</name>
    <dbReference type="NCBI Taxonomy" id="13131"/>
    <lineage>
        <taxon>Eukaryota</taxon>
        <taxon>Metazoa</taxon>
        <taxon>Ecdysozoa</taxon>
        <taxon>Arthropoda</taxon>
        <taxon>Hexapoda</taxon>
        <taxon>Insecta</taxon>
        <taxon>Pterygota</taxon>
        <taxon>Neoptera</taxon>
        <taxon>Paraneoptera</taxon>
        <taxon>Hemiptera</taxon>
        <taxon>Sternorrhyncha</taxon>
        <taxon>Aphidomorpha</taxon>
        <taxon>Aphidoidea</taxon>
        <taxon>Aphididae</taxon>
        <taxon>Macrosiphini</taxon>
        <taxon>Macrosiphum</taxon>
    </lineage>
</organism>
<evidence type="ECO:0000256" key="1">
    <source>
        <dbReference type="ARBA" id="ARBA00022884"/>
    </source>
</evidence>
<evidence type="ECO:0000313" key="4">
    <source>
        <dbReference type="Proteomes" id="UP001160148"/>
    </source>
</evidence>
<dbReference type="AlphaFoldDB" id="A0AAV0Y9M8"/>
<dbReference type="SUPFAM" id="SSF54768">
    <property type="entry name" value="dsRNA-binding domain-like"/>
    <property type="match status" value="2"/>
</dbReference>
<protein>
    <recommendedName>
        <fullName evidence="2">DRBM domain-containing protein</fullName>
    </recommendedName>
</protein>
<dbReference type="PANTHER" id="PTHR46205">
    <property type="entry name" value="LOQUACIOUS, ISOFORM B"/>
    <property type="match status" value="1"/>
</dbReference>
<dbReference type="GO" id="GO:0003725">
    <property type="term" value="F:double-stranded RNA binding"/>
    <property type="evidence" value="ECO:0007669"/>
    <property type="project" value="TreeGrafter"/>
</dbReference>
<dbReference type="CDD" id="cd00048">
    <property type="entry name" value="DSRM_SF"/>
    <property type="match status" value="1"/>
</dbReference>
<dbReference type="GO" id="GO:0005737">
    <property type="term" value="C:cytoplasm"/>
    <property type="evidence" value="ECO:0007669"/>
    <property type="project" value="TreeGrafter"/>
</dbReference>
<dbReference type="GO" id="GO:0016442">
    <property type="term" value="C:RISC complex"/>
    <property type="evidence" value="ECO:0007669"/>
    <property type="project" value="TreeGrafter"/>
</dbReference>
<dbReference type="InterPro" id="IPR014720">
    <property type="entry name" value="dsRBD_dom"/>
</dbReference>
<comment type="caution">
    <text evidence="3">The sequence shown here is derived from an EMBL/GenBank/DDBJ whole genome shotgun (WGS) entry which is preliminary data.</text>
</comment>
<dbReference type="GO" id="GO:0070578">
    <property type="term" value="C:RISC-loading complex"/>
    <property type="evidence" value="ECO:0007669"/>
    <property type="project" value="TreeGrafter"/>
</dbReference>
<dbReference type="GO" id="GO:0005634">
    <property type="term" value="C:nucleus"/>
    <property type="evidence" value="ECO:0007669"/>
    <property type="project" value="TreeGrafter"/>
</dbReference>
<feature type="domain" description="DRBM" evidence="2">
    <location>
        <begin position="204"/>
        <end position="260"/>
    </location>
</feature>
<evidence type="ECO:0000259" key="2">
    <source>
        <dbReference type="SMART" id="SM00358"/>
    </source>
</evidence>
<sequence length="268" mass="31054">MSDEEDNANLILNEQRTLEIESTISINKNCEVKWPVKRKIDKKLYNRRRIARIHRLILPKSALVIFSELFTGVPIQIEENTFLHGRAYTATIEIDGQKYTGNHISKIEAKQKACEQLFRSMLSKQLIKETEKKMDNRKYGTAQKPTEPPQEDFPWPHFASIAMHKLINQWKLQPYSDDISLQDKQSFVAAPMKNFPSDATKYHPVSLLAQLRPDVTFTYTILTPVIHAHCTMDGIPFTGIGSSKKSAKMECCITVIKYFWKFDFHDYL</sequence>